<reference evidence="2 3" key="1">
    <citation type="submission" date="2018-03" db="EMBL/GenBank/DDBJ databases">
        <title>The ancient ancestry and fast evolution of plastids.</title>
        <authorList>
            <person name="Moore K.R."/>
            <person name="Magnabosco C."/>
            <person name="Momper L."/>
            <person name="Gold D.A."/>
            <person name="Bosak T."/>
            <person name="Fournier G.P."/>
        </authorList>
    </citation>
    <scope>NUCLEOTIDE SEQUENCE [LARGE SCALE GENOMIC DNA]</scope>
    <source>
        <strain evidence="2 3">CCALA 037</strain>
    </source>
</reference>
<dbReference type="SUPFAM" id="SSF51735">
    <property type="entry name" value="NAD(P)-binding Rossmann-fold domains"/>
    <property type="match status" value="1"/>
</dbReference>
<dbReference type="PANTHER" id="PTHR48079:SF6">
    <property type="entry name" value="NAD(P)-BINDING DOMAIN-CONTAINING PROTEIN-RELATED"/>
    <property type="match status" value="1"/>
</dbReference>
<accession>A0A2T1GGH1</accession>
<dbReference type="Pfam" id="PF01370">
    <property type="entry name" value="Epimerase"/>
    <property type="match status" value="1"/>
</dbReference>
<proteinExistence type="predicted"/>
<dbReference type="GO" id="GO:0004029">
    <property type="term" value="F:aldehyde dehydrogenase (NAD+) activity"/>
    <property type="evidence" value="ECO:0007669"/>
    <property type="project" value="TreeGrafter"/>
</dbReference>
<dbReference type="Proteomes" id="UP000238937">
    <property type="component" value="Unassembled WGS sequence"/>
</dbReference>
<dbReference type="GO" id="GO:0005737">
    <property type="term" value="C:cytoplasm"/>
    <property type="evidence" value="ECO:0007669"/>
    <property type="project" value="TreeGrafter"/>
</dbReference>
<evidence type="ECO:0000259" key="1">
    <source>
        <dbReference type="Pfam" id="PF01370"/>
    </source>
</evidence>
<dbReference type="PANTHER" id="PTHR48079">
    <property type="entry name" value="PROTEIN YEEZ"/>
    <property type="match status" value="1"/>
</dbReference>
<organism evidence="2 3">
    <name type="scientific">Chamaesiphon polymorphus CCALA 037</name>
    <dbReference type="NCBI Taxonomy" id="2107692"/>
    <lineage>
        <taxon>Bacteria</taxon>
        <taxon>Bacillati</taxon>
        <taxon>Cyanobacteriota</taxon>
        <taxon>Cyanophyceae</taxon>
        <taxon>Gomontiellales</taxon>
        <taxon>Chamaesiphonaceae</taxon>
        <taxon>Chamaesiphon</taxon>
    </lineage>
</organism>
<dbReference type="InterPro" id="IPR051783">
    <property type="entry name" value="NAD(P)-dependent_oxidoreduct"/>
</dbReference>
<protein>
    <submittedName>
        <fullName evidence="2">Epimerase</fullName>
    </submittedName>
</protein>
<gene>
    <name evidence="2" type="ORF">C7B77_10820</name>
</gene>
<evidence type="ECO:0000313" key="2">
    <source>
        <dbReference type="EMBL" id="PSB56741.1"/>
    </source>
</evidence>
<dbReference type="RefSeq" id="WP_106304056.1">
    <property type="nucleotide sequence ID" value="NZ_PVWO01000110.1"/>
</dbReference>
<dbReference type="EMBL" id="PVWO01000110">
    <property type="protein sequence ID" value="PSB56741.1"/>
    <property type="molecule type" value="Genomic_DNA"/>
</dbReference>
<name>A0A2T1GGH1_9CYAN</name>
<dbReference type="AlphaFoldDB" id="A0A2T1GGH1"/>
<comment type="caution">
    <text evidence="2">The sequence shown here is derived from an EMBL/GenBank/DDBJ whole genome shotgun (WGS) entry which is preliminary data.</text>
</comment>
<feature type="domain" description="NAD-dependent epimerase/dehydratase" evidence="1">
    <location>
        <begin position="3"/>
        <end position="226"/>
    </location>
</feature>
<evidence type="ECO:0000313" key="3">
    <source>
        <dbReference type="Proteomes" id="UP000238937"/>
    </source>
</evidence>
<sequence>MRILVTGASGCVGHYISETLIQNTDHELFLFVRNPAKLQVDIDARPGIHVVTADMMEIEKQADLLKTIEVAVLTAAGWGGQEAFDINYTKTHILFDLLDPQVCQQVIYFSTESVLDRQDQLLPEAGKIGTDYIMSKYQCLDKLTQEKNAPDSAQHIASKVTTVFPTLVFGGDETKPYSFLSAGLTDIAKYAGILQWFSADGSFHFIHGKDIAEVVRHLIAHPEIADKFDRRIVLGNKLVPAADGIKQICAYFGKRSPFQIPLSIAIANFFIKVFKIQMAEWDRFCLNNRHFSHARPVSPATFGLPTYAPTIADIFRTRGLVSGSRSK</sequence>
<dbReference type="OrthoDB" id="504638at2"/>
<dbReference type="Gene3D" id="3.40.50.720">
    <property type="entry name" value="NAD(P)-binding Rossmann-like Domain"/>
    <property type="match status" value="1"/>
</dbReference>
<dbReference type="InterPro" id="IPR036291">
    <property type="entry name" value="NAD(P)-bd_dom_sf"/>
</dbReference>
<dbReference type="InterPro" id="IPR001509">
    <property type="entry name" value="Epimerase_deHydtase"/>
</dbReference>
<keyword evidence="3" id="KW-1185">Reference proteome</keyword>